<proteinExistence type="predicted"/>
<keyword evidence="2" id="KW-1185">Reference proteome</keyword>
<dbReference type="AlphaFoldDB" id="A0AAV3Q613"/>
<protein>
    <submittedName>
        <fullName evidence="1">Uncharacterized protein</fullName>
    </submittedName>
</protein>
<gene>
    <name evidence="1" type="ORF">LIER_15204</name>
</gene>
<organism evidence="1 2">
    <name type="scientific">Lithospermum erythrorhizon</name>
    <name type="common">Purple gromwell</name>
    <name type="synonym">Lithospermum officinale var. erythrorhizon</name>
    <dbReference type="NCBI Taxonomy" id="34254"/>
    <lineage>
        <taxon>Eukaryota</taxon>
        <taxon>Viridiplantae</taxon>
        <taxon>Streptophyta</taxon>
        <taxon>Embryophyta</taxon>
        <taxon>Tracheophyta</taxon>
        <taxon>Spermatophyta</taxon>
        <taxon>Magnoliopsida</taxon>
        <taxon>eudicotyledons</taxon>
        <taxon>Gunneridae</taxon>
        <taxon>Pentapetalae</taxon>
        <taxon>asterids</taxon>
        <taxon>lamiids</taxon>
        <taxon>Boraginales</taxon>
        <taxon>Boraginaceae</taxon>
        <taxon>Boraginoideae</taxon>
        <taxon>Lithospermeae</taxon>
        <taxon>Lithospermum</taxon>
    </lineage>
</organism>
<dbReference type="EMBL" id="BAABME010003256">
    <property type="protein sequence ID" value="GAA0158090.1"/>
    <property type="molecule type" value="Genomic_DNA"/>
</dbReference>
<name>A0AAV3Q613_LITER</name>
<evidence type="ECO:0000313" key="2">
    <source>
        <dbReference type="Proteomes" id="UP001454036"/>
    </source>
</evidence>
<dbReference type="Proteomes" id="UP001454036">
    <property type="component" value="Unassembled WGS sequence"/>
</dbReference>
<reference evidence="1 2" key="1">
    <citation type="submission" date="2024-01" db="EMBL/GenBank/DDBJ databases">
        <title>The complete chloroplast genome sequence of Lithospermum erythrorhizon: insights into the phylogenetic relationship among Boraginaceae species and the maternal lineages of purple gromwells.</title>
        <authorList>
            <person name="Okada T."/>
            <person name="Watanabe K."/>
        </authorList>
    </citation>
    <scope>NUCLEOTIDE SEQUENCE [LARGE SCALE GENOMIC DNA]</scope>
</reference>
<evidence type="ECO:0000313" key="1">
    <source>
        <dbReference type="EMBL" id="GAA0158090.1"/>
    </source>
</evidence>
<sequence length="86" mass="9231">MATPMTTEAAVGIGQNGGGIGSKLMKSLVDPLIQMFSFFHKAIRSELEGLLLAAMEFVRCGRGGRGGSGGNINSLVERLRFLRKIY</sequence>
<accession>A0AAV3Q613</accession>
<comment type="caution">
    <text evidence="1">The sequence shown here is derived from an EMBL/GenBank/DDBJ whole genome shotgun (WGS) entry which is preliminary data.</text>
</comment>